<dbReference type="InParanoid" id="A0A3N0VGK8"/>
<dbReference type="PANTHER" id="PTHR43179">
    <property type="entry name" value="RHAMNOSYLTRANSFERASE WBBL"/>
    <property type="match status" value="1"/>
</dbReference>
<accession>A0A3N0VGK8</accession>
<dbReference type="Pfam" id="PF00535">
    <property type="entry name" value="Glycos_transf_2"/>
    <property type="match status" value="1"/>
</dbReference>
<evidence type="ECO:0000313" key="3">
    <source>
        <dbReference type="Proteomes" id="UP000282106"/>
    </source>
</evidence>
<protein>
    <submittedName>
        <fullName evidence="2">Glycosyltransferase</fullName>
    </submittedName>
</protein>
<reference evidence="2 3" key="1">
    <citation type="submission" date="2018-10" db="EMBL/GenBank/DDBJ databases">
        <authorList>
            <person name="Chen W.-M."/>
        </authorList>
    </citation>
    <scope>NUCLEOTIDE SEQUENCE [LARGE SCALE GENOMIC DNA]</scope>
    <source>
        <strain evidence="2 3">THS-13</strain>
    </source>
</reference>
<keyword evidence="2" id="KW-0808">Transferase</keyword>
<name>A0A3N0VGK8_9GAMM</name>
<sequence>MSLRVSVIVPTYRDWPRLALCLEGLRQQTLPADEFEIIVADNDATSNPPQLPEDVRYVHAPAGYSYAARNAGAGLARGAVLAFTDADCQPAPQWLQAGLAALEAHPEWDLVGGRIDIIAGQQNTAVRYESLFEFQQQQLVELGGYSVTANLFVRHAVYAARGGFDGALKSCGDSEFCTRLGTQGHRIGYADAALVRHPARETLTEILDKNRRIASGQYDRLLRDSAGSRRRFYTLLLHAFRPRPREWYYILAGGRGSEIYTPAQRLPVMLLRLGLHYQIAWRMLRSRLSDRRVEHHIR</sequence>
<gene>
    <name evidence="2" type="ORF">ED208_05950</name>
</gene>
<dbReference type="InterPro" id="IPR029044">
    <property type="entry name" value="Nucleotide-diphossugar_trans"/>
</dbReference>
<dbReference type="Proteomes" id="UP000282106">
    <property type="component" value="Unassembled WGS sequence"/>
</dbReference>
<dbReference type="SUPFAM" id="SSF53448">
    <property type="entry name" value="Nucleotide-diphospho-sugar transferases"/>
    <property type="match status" value="1"/>
</dbReference>
<dbReference type="EMBL" id="RJVO01000002">
    <property type="protein sequence ID" value="ROH91913.1"/>
    <property type="molecule type" value="Genomic_DNA"/>
</dbReference>
<dbReference type="AlphaFoldDB" id="A0A3N0VGK8"/>
<feature type="domain" description="Glycosyltransferase 2-like" evidence="1">
    <location>
        <begin position="6"/>
        <end position="134"/>
    </location>
</feature>
<dbReference type="Gene3D" id="3.90.550.10">
    <property type="entry name" value="Spore Coat Polysaccharide Biosynthesis Protein SpsA, Chain A"/>
    <property type="match status" value="1"/>
</dbReference>
<evidence type="ECO:0000313" key="2">
    <source>
        <dbReference type="EMBL" id="ROH91913.1"/>
    </source>
</evidence>
<proteinExistence type="predicted"/>
<dbReference type="PANTHER" id="PTHR43179:SF7">
    <property type="entry name" value="RHAMNOSYLTRANSFERASE WBBL"/>
    <property type="match status" value="1"/>
</dbReference>
<evidence type="ECO:0000259" key="1">
    <source>
        <dbReference type="Pfam" id="PF00535"/>
    </source>
</evidence>
<comment type="caution">
    <text evidence="2">The sequence shown here is derived from an EMBL/GenBank/DDBJ whole genome shotgun (WGS) entry which is preliminary data.</text>
</comment>
<dbReference type="InterPro" id="IPR001173">
    <property type="entry name" value="Glyco_trans_2-like"/>
</dbReference>
<organism evidence="2 3">
    <name type="scientific">Stagnimonas aquatica</name>
    <dbReference type="NCBI Taxonomy" id="2689987"/>
    <lineage>
        <taxon>Bacteria</taxon>
        <taxon>Pseudomonadati</taxon>
        <taxon>Pseudomonadota</taxon>
        <taxon>Gammaproteobacteria</taxon>
        <taxon>Nevskiales</taxon>
        <taxon>Nevskiaceae</taxon>
        <taxon>Stagnimonas</taxon>
    </lineage>
</organism>
<dbReference type="RefSeq" id="WP_123210957.1">
    <property type="nucleotide sequence ID" value="NZ_RJVO01000002.1"/>
</dbReference>
<dbReference type="GO" id="GO:0016740">
    <property type="term" value="F:transferase activity"/>
    <property type="evidence" value="ECO:0007669"/>
    <property type="project" value="UniProtKB-KW"/>
</dbReference>
<keyword evidence="3" id="KW-1185">Reference proteome</keyword>